<evidence type="ECO:0000313" key="2">
    <source>
        <dbReference type="Proteomes" id="UP000580250"/>
    </source>
</evidence>
<dbReference type="Proteomes" id="UP000580250">
    <property type="component" value="Unassembled WGS sequence"/>
</dbReference>
<dbReference type="AlphaFoldDB" id="A0A6V7VY72"/>
<sequence>MLQFSSFLINQEYRRAFLVAFKIKTSITKTINVVTAINANNQKLVANNFSTTNLRPNRIK</sequence>
<proteinExistence type="predicted"/>
<name>A0A6V7VY72_MELEN</name>
<gene>
    <name evidence="1" type="ORF">MENT_LOCUS31142</name>
</gene>
<dbReference type="EMBL" id="CAJEWN010000337">
    <property type="protein sequence ID" value="CAD2179151.1"/>
    <property type="molecule type" value="Genomic_DNA"/>
</dbReference>
<reference evidence="1 2" key="1">
    <citation type="submission" date="2020-08" db="EMBL/GenBank/DDBJ databases">
        <authorList>
            <person name="Koutsovoulos G."/>
            <person name="Danchin GJ E."/>
        </authorList>
    </citation>
    <scope>NUCLEOTIDE SEQUENCE [LARGE SCALE GENOMIC DNA]</scope>
</reference>
<accession>A0A6V7VY72</accession>
<organism evidence="1 2">
    <name type="scientific">Meloidogyne enterolobii</name>
    <name type="common">Root-knot nematode worm</name>
    <name type="synonym">Meloidogyne mayaguensis</name>
    <dbReference type="NCBI Taxonomy" id="390850"/>
    <lineage>
        <taxon>Eukaryota</taxon>
        <taxon>Metazoa</taxon>
        <taxon>Ecdysozoa</taxon>
        <taxon>Nematoda</taxon>
        <taxon>Chromadorea</taxon>
        <taxon>Rhabditida</taxon>
        <taxon>Tylenchina</taxon>
        <taxon>Tylenchomorpha</taxon>
        <taxon>Tylenchoidea</taxon>
        <taxon>Meloidogynidae</taxon>
        <taxon>Meloidogyninae</taxon>
        <taxon>Meloidogyne</taxon>
    </lineage>
</organism>
<protein>
    <submittedName>
        <fullName evidence="1">Uncharacterized protein</fullName>
    </submittedName>
</protein>
<evidence type="ECO:0000313" key="1">
    <source>
        <dbReference type="EMBL" id="CAD2179151.1"/>
    </source>
</evidence>
<comment type="caution">
    <text evidence="1">The sequence shown here is derived from an EMBL/GenBank/DDBJ whole genome shotgun (WGS) entry which is preliminary data.</text>
</comment>